<sequence length="597" mass="63718">MGNFDERQWGNSVSAVIVPRELTANVWAPVDVRSATITVTQDERVLSRIEVPREGPAPMRIPLAGAVVSDNAVTITLSAQMLAFEGYCLDSTNPLRLNDIALGFDGIEQHPETVANFLPPVLRRLTVFVPATPSRAESDAAVKLTDAIVAHYGQQYTDVKLAALPDNSTIPPDPALPLERQIVIRERTDNQLSLQDSTGMPSLLISGTPAELGNQARLLSSDLSQLALSSGAAVGPLRSTSVLPGDNTTLRQIGQPQVSSVSLAPRVTIGIDQTRFGRSVRGVRVNLKGSYTPLPTTISGRLAALVDGRAVDQWNVDQTGVIDRWIAVPDDALTRFTSITVALDITGNTGRCGEFQPLTLMIDDISPVDSTRADPPQPMGFQSLPQAMMPNVQIGLGTDAFADTSRAVKLVMGLQRVSAMPFNTTVVSADEALAGTEPAIMIAADEWSHPDVHLPVGGGGDQVDTIEGFDDDSNEATLTLQPGFRFGSLQTVFDGDRELLIATSTNAPQLLDGLLDWLNEDIRRWTSLNGIAILAPPERAPVIVAAPNTPQDAIATPPAKGPGKTWWYVGGAVFAALALALLVMLLHSRRRRADDGG</sequence>
<keyword evidence="1" id="KW-0812">Transmembrane</keyword>
<proteinExistence type="predicted"/>
<keyword evidence="1" id="KW-0472">Membrane</keyword>
<name>A0A375YKA8_MYCPF</name>
<dbReference type="AlphaFoldDB" id="A0A375YKA8"/>
<accession>A0A375YKA8</accession>
<gene>
    <name evidence="2" type="ORF">MPP7335_03284</name>
</gene>
<keyword evidence="1" id="KW-1133">Transmembrane helix</keyword>
<organism evidence="2 3">
    <name type="scientific">Mycolicibacterium parafortuitum</name>
    <name type="common">Mycobacterium parafortuitum</name>
    <dbReference type="NCBI Taxonomy" id="39692"/>
    <lineage>
        <taxon>Bacteria</taxon>
        <taxon>Bacillati</taxon>
        <taxon>Actinomycetota</taxon>
        <taxon>Actinomycetes</taxon>
        <taxon>Mycobacteriales</taxon>
        <taxon>Mycobacteriaceae</taxon>
        <taxon>Mycolicibacterium</taxon>
    </lineage>
</organism>
<protein>
    <submittedName>
        <fullName evidence="2">Uncharacterized protein</fullName>
    </submittedName>
</protein>
<reference evidence="2 3" key="1">
    <citation type="submission" date="2018-05" db="EMBL/GenBank/DDBJ databases">
        <authorList>
            <consortium name="IHU Genomes"/>
        </authorList>
    </citation>
    <scope>NUCLEOTIDE SEQUENCE [LARGE SCALE GENOMIC DNA]</scope>
    <source>
        <strain evidence="2 3">P7335</strain>
    </source>
</reference>
<evidence type="ECO:0000256" key="1">
    <source>
        <dbReference type="SAM" id="Phobius"/>
    </source>
</evidence>
<keyword evidence="3" id="KW-1185">Reference proteome</keyword>
<dbReference type="STRING" id="39692.BST38_28630"/>
<dbReference type="EMBL" id="UEGS01000001">
    <property type="protein sequence ID" value="SRX81532.1"/>
    <property type="molecule type" value="Genomic_DNA"/>
</dbReference>
<dbReference type="Proteomes" id="UP000252008">
    <property type="component" value="Unassembled WGS sequence"/>
</dbReference>
<evidence type="ECO:0000313" key="3">
    <source>
        <dbReference type="Proteomes" id="UP000252008"/>
    </source>
</evidence>
<feature type="transmembrane region" description="Helical" evidence="1">
    <location>
        <begin position="566"/>
        <end position="586"/>
    </location>
</feature>
<evidence type="ECO:0000313" key="2">
    <source>
        <dbReference type="EMBL" id="SRX81532.1"/>
    </source>
</evidence>